<sequence length="432" mass="46554">MKTLQINQAKGLKGEIRMPGDKSITHRAIMLGALARGETVVNNFLPSADCLATVDCFRKLGIEIRVTRNANVVSIMGKGLPGLAQPKGILDVGNSGTTIRLLSGILAGQKFEVKISGDESIEKRPMGRVAKPLRLMGASIEGKIRNNEVFAPLKIIGGDLCPIRYELPVPSAQVKSAVLLAGLFANGETTVAEKFPSRDHTERMLEHFGAAFRITHNELRVTGCSEFDAAEVDVPGDISSAAFFMVSALITPNSELTLLNVGLNPTRTGIIDVLHRMGASIEVPREIMLSEEPRADITVRSSELRSIELSGEIIPRIIDEIPIIAVAATQAEGVTEIRGAKELRIKESDRIKTTAAELRKLGAEIEELEDGLRIPGPQKLKGALLQSYGDHRIAMSMAIAGLIAEGTTTIENTDCIETSFPGFEKILKGLLP</sequence>
<evidence type="ECO:0000256" key="2">
    <source>
        <dbReference type="ARBA" id="ARBA00004811"/>
    </source>
</evidence>
<dbReference type="UniPathway" id="UPA00053">
    <property type="reaction ID" value="UER00089"/>
</dbReference>
<dbReference type="FunFam" id="3.65.10.10:FF:000006">
    <property type="entry name" value="3-phosphoshikimate 1-carboxyvinyltransferase"/>
    <property type="match status" value="1"/>
</dbReference>
<protein>
    <recommendedName>
        <fullName evidence="9">3-phosphoshikimate 1-carboxyvinyltransferase</fullName>
        <ecNumber evidence="9">2.5.1.19</ecNumber>
    </recommendedName>
    <alternativeName>
        <fullName evidence="9">5-enolpyruvylshikimate-3-phosphate synthase</fullName>
        <shortName evidence="9">EPSP synthase</shortName>
        <shortName evidence="9">EPSPS</shortName>
    </alternativeName>
</protein>
<dbReference type="AlphaFoldDB" id="A0A1F4Q043"/>
<dbReference type="EC" id="2.5.1.19" evidence="9"/>
<feature type="binding site" evidence="9">
    <location>
        <position position="22"/>
    </location>
    <ligand>
        <name>3-phosphoshikimate</name>
        <dbReference type="ChEBI" id="CHEBI:145989"/>
    </ligand>
</feature>
<comment type="similarity">
    <text evidence="3 9">Belongs to the EPSP synthase family.</text>
</comment>
<evidence type="ECO:0000256" key="1">
    <source>
        <dbReference type="ARBA" id="ARBA00002174"/>
    </source>
</evidence>
<evidence type="ECO:0000313" key="11">
    <source>
        <dbReference type="EMBL" id="OGB89284.1"/>
    </source>
</evidence>
<dbReference type="InterPro" id="IPR006264">
    <property type="entry name" value="EPSP_synthase"/>
</dbReference>
<feature type="binding site" evidence="9">
    <location>
        <position position="392"/>
    </location>
    <ligand>
        <name>phosphoenolpyruvate</name>
        <dbReference type="ChEBI" id="CHEBI:58702"/>
    </ligand>
</feature>
<evidence type="ECO:0000256" key="4">
    <source>
        <dbReference type="ARBA" id="ARBA00022490"/>
    </source>
</evidence>
<comment type="pathway">
    <text evidence="2 9">Metabolic intermediate biosynthesis; chorismate biosynthesis; chorismate from D-erythrose 4-phosphate and phosphoenolpyruvate: step 6/7.</text>
</comment>
<dbReference type="InterPro" id="IPR001986">
    <property type="entry name" value="Enolpyruvate_Tfrase_dom"/>
</dbReference>
<dbReference type="CDD" id="cd01556">
    <property type="entry name" value="EPSP_synthase"/>
    <property type="match status" value="1"/>
</dbReference>
<evidence type="ECO:0000256" key="9">
    <source>
        <dbReference type="HAMAP-Rule" id="MF_00210"/>
    </source>
</evidence>
<dbReference type="Pfam" id="PF00275">
    <property type="entry name" value="EPSP_synthase"/>
    <property type="match status" value="1"/>
</dbReference>
<feature type="binding site" evidence="9">
    <location>
        <position position="350"/>
    </location>
    <ligand>
        <name>phosphoenolpyruvate</name>
        <dbReference type="ChEBI" id="CHEBI:58702"/>
    </ligand>
</feature>
<evidence type="ECO:0000259" key="10">
    <source>
        <dbReference type="Pfam" id="PF00275"/>
    </source>
</evidence>
<dbReference type="FunFam" id="3.65.10.10:FF:000005">
    <property type="entry name" value="3-phosphoshikimate 1-carboxyvinyltransferase"/>
    <property type="match status" value="1"/>
</dbReference>
<proteinExistence type="inferred from homology"/>
<feature type="binding site" evidence="9">
    <location>
        <position position="23"/>
    </location>
    <ligand>
        <name>3-phosphoshikimate</name>
        <dbReference type="ChEBI" id="CHEBI:145989"/>
    </ligand>
</feature>
<feature type="binding site" evidence="9">
    <location>
        <position position="22"/>
    </location>
    <ligand>
        <name>phosphoenolpyruvate</name>
        <dbReference type="ChEBI" id="CHEBI:58702"/>
    </ligand>
</feature>
<comment type="caution">
    <text evidence="9">Lacks conserved residue(s) required for the propagation of feature annotation.</text>
</comment>
<dbReference type="Gene3D" id="3.65.10.10">
    <property type="entry name" value="Enolpyruvate transferase domain"/>
    <property type="match status" value="2"/>
</dbReference>
<comment type="function">
    <text evidence="1 9">Catalyzes the transfer of the enolpyruvyl moiety of phosphoenolpyruvate (PEP) to the 5-hydroxyl of shikimate-3-phosphate (S3P) to produce enolpyruvyl shikimate-3-phosphate and inorganic phosphate.</text>
</comment>
<accession>A0A1F4Q043</accession>
<dbReference type="PROSITE" id="PS00885">
    <property type="entry name" value="EPSP_SYNTHASE_2"/>
    <property type="match status" value="1"/>
</dbReference>
<comment type="subcellular location">
    <subcellularLocation>
        <location evidence="9">Cytoplasm</location>
    </subcellularLocation>
</comment>
<dbReference type="PANTHER" id="PTHR21090">
    <property type="entry name" value="AROM/DEHYDROQUINATE SYNTHASE"/>
    <property type="match status" value="1"/>
</dbReference>
<dbReference type="InterPro" id="IPR036968">
    <property type="entry name" value="Enolpyruvate_Tfrase_sf"/>
</dbReference>
<feature type="binding site" evidence="9">
    <location>
        <position position="171"/>
    </location>
    <ligand>
        <name>3-phosphoshikimate</name>
        <dbReference type="ChEBI" id="CHEBI:145989"/>
    </ligand>
</feature>
<dbReference type="GO" id="GO:0005737">
    <property type="term" value="C:cytoplasm"/>
    <property type="evidence" value="ECO:0007669"/>
    <property type="project" value="UniProtKB-SubCell"/>
</dbReference>
<keyword evidence="5 9" id="KW-0028">Amino-acid biosynthesis</keyword>
<gene>
    <name evidence="9" type="primary">aroA</name>
    <name evidence="11" type="ORF">A2625_03860</name>
</gene>
<dbReference type="GO" id="GO:0009073">
    <property type="term" value="P:aromatic amino acid family biosynthetic process"/>
    <property type="evidence" value="ECO:0007669"/>
    <property type="project" value="UniProtKB-KW"/>
</dbReference>
<evidence type="ECO:0000256" key="6">
    <source>
        <dbReference type="ARBA" id="ARBA00022679"/>
    </source>
</evidence>
<comment type="subunit">
    <text evidence="9">Monomer.</text>
</comment>
<dbReference type="SUPFAM" id="SSF55205">
    <property type="entry name" value="EPT/RTPC-like"/>
    <property type="match status" value="1"/>
</dbReference>
<keyword evidence="4 9" id="KW-0963">Cytoplasm</keyword>
<evidence type="ECO:0000256" key="7">
    <source>
        <dbReference type="ARBA" id="ARBA00023141"/>
    </source>
</evidence>
<dbReference type="GO" id="GO:0008652">
    <property type="term" value="P:amino acid biosynthetic process"/>
    <property type="evidence" value="ECO:0007669"/>
    <property type="project" value="UniProtKB-KW"/>
</dbReference>
<dbReference type="PANTHER" id="PTHR21090:SF5">
    <property type="entry name" value="PENTAFUNCTIONAL AROM POLYPEPTIDE"/>
    <property type="match status" value="1"/>
</dbReference>
<organism evidence="11 12">
    <name type="scientific">candidate division WOR-1 bacterium RIFCSPHIGHO2_01_FULL_53_15</name>
    <dbReference type="NCBI Taxonomy" id="1802564"/>
    <lineage>
        <taxon>Bacteria</taxon>
        <taxon>Bacillati</taxon>
        <taxon>Saganbacteria</taxon>
    </lineage>
</organism>
<name>A0A1F4Q043_UNCSA</name>
<feature type="binding site" evidence="9">
    <location>
        <position position="319"/>
    </location>
    <ligand>
        <name>3-phosphoshikimate</name>
        <dbReference type="ChEBI" id="CHEBI:145989"/>
    </ligand>
</feature>
<feature type="binding site" evidence="9">
    <location>
        <position position="27"/>
    </location>
    <ligand>
        <name>3-phosphoshikimate</name>
        <dbReference type="ChEBI" id="CHEBI:145989"/>
    </ligand>
</feature>
<feature type="binding site" evidence="9">
    <location>
        <position position="173"/>
    </location>
    <ligand>
        <name>3-phosphoshikimate</name>
        <dbReference type="ChEBI" id="CHEBI:145989"/>
    </ligand>
</feature>
<evidence type="ECO:0000256" key="5">
    <source>
        <dbReference type="ARBA" id="ARBA00022605"/>
    </source>
</evidence>
<evidence type="ECO:0000256" key="8">
    <source>
        <dbReference type="ARBA" id="ARBA00044633"/>
    </source>
</evidence>
<dbReference type="PROSITE" id="PS00104">
    <property type="entry name" value="EPSP_SYNTHASE_1"/>
    <property type="match status" value="1"/>
</dbReference>
<feature type="domain" description="Enolpyruvate transferase" evidence="10">
    <location>
        <begin position="8"/>
        <end position="426"/>
    </location>
</feature>
<feature type="binding site" evidence="9">
    <location>
        <position position="346"/>
    </location>
    <ligand>
        <name>3-phosphoshikimate</name>
        <dbReference type="ChEBI" id="CHEBI:145989"/>
    </ligand>
</feature>
<dbReference type="HAMAP" id="MF_00210">
    <property type="entry name" value="EPSP_synth"/>
    <property type="match status" value="1"/>
</dbReference>
<evidence type="ECO:0000256" key="3">
    <source>
        <dbReference type="ARBA" id="ARBA00009948"/>
    </source>
</evidence>
<keyword evidence="6 9" id="KW-0808">Transferase</keyword>
<dbReference type="NCBIfam" id="TIGR01356">
    <property type="entry name" value="aroA"/>
    <property type="match status" value="1"/>
</dbReference>
<reference evidence="11 12" key="1">
    <citation type="journal article" date="2016" name="Nat. Commun.">
        <title>Thousands of microbial genomes shed light on interconnected biogeochemical processes in an aquifer system.</title>
        <authorList>
            <person name="Anantharaman K."/>
            <person name="Brown C.T."/>
            <person name="Hug L.A."/>
            <person name="Sharon I."/>
            <person name="Castelle C.J."/>
            <person name="Probst A.J."/>
            <person name="Thomas B.C."/>
            <person name="Singh A."/>
            <person name="Wilkins M.J."/>
            <person name="Karaoz U."/>
            <person name="Brodie E.L."/>
            <person name="Williams K.H."/>
            <person name="Hubbard S.S."/>
            <person name="Banfield J.F."/>
        </authorList>
    </citation>
    <scope>NUCLEOTIDE SEQUENCE [LARGE SCALE GENOMIC DNA]</scope>
</reference>
<feature type="binding site" evidence="9">
    <location>
        <position position="124"/>
    </location>
    <ligand>
        <name>phosphoenolpyruvate</name>
        <dbReference type="ChEBI" id="CHEBI:58702"/>
    </ligand>
</feature>
<comment type="catalytic activity">
    <reaction evidence="8">
        <text>3-phosphoshikimate + phosphoenolpyruvate = 5-O-(1-carboxyvinyl)-3-phosphoshikimate + phosphate</text>
        <dbReference type="Rhea" id="RHEA:21256"/>
        <dbReference type="ChEBI" id="CHEBI:43474"/>
        <dbReference type="ChEBI" id="CHEBI:57701"/>
        <dbReference type="ChEBI" id="CHEBI:58702"/>
        <dbReference type="ChEBI" id="CHEBI:145989"/>
        <dbReference type="EC" id="2.5.1.19"/>
    </reaction>
    <physiologicalReaction direction="left-to-right" evidence="8">
        <dbReference type="Rhea" id="RHEA:21257"/>
    </physiologicalReaction>
</comment>
<dbReference type="InterPro" id="IPR013792">
    <property type="entry name" value="RNA3'P_cycl/enolpyr_Trfase_a/b"/>
</dbReference>
<feature type="binding site" evidence="9">
    <location>
        <position position="173"/>
    </location>
    <ligand>
        <name>phosphoenolpyruvate</name>
        <dbReference type="ChEBI" id="CHEBI:58702"/>
    </ligand>
</feature>
<dbReference type="PIRSF" id="PIRSF000505">
    <property type="entry name" value="EPSPS"/>
    <property type="match status" value="1"/>
</dbReference>
<dbReference type="Proteomes" id="UP000178724">
    <property type="component" value="Unassembled WGS sequence"/>
</dbReference>
<dbReference type="GO" id="GO:0003866">
    <property type="term" value="F:3-phosphoshikimate 1-carboxyvinyltransferase activity"/>
    <property type="evidence" value="ECO:0007669"/>
    <property type="project" value="UniProtKB-UniRule"/>
</dbReference>
<feature type="active site" description="Proton acceptor" evidence="9">
    <location>
        <position position="319"/>
    </location>
</feature>
<dbReference type="GO" id="GO:0009423">
    <property type="term" value="P:chorismate biosynthetic process"/>
    <property type="evidence" value="ECO:0007669"/>
    <property type="project" value="UniProtKB-UniRule"/>
</dbReference>
<dbReference type="InterPro" id="IPR023193">
    <property type="entry name" value="EPSP_synthase_CS"/>
</dbReference>
<keyword evidence="7 9" id="KW-0057">Aromatic amino acid biosynthesis</keyword>
<evidence type="ECO:0000313" key="12">
    <source>
        <dbReference type="Proteomes" id="UP000178724"/>
    </source>
</evidence>
<feature type="binding site" evidence="9">
    <location>
        <position position="96"/>
    </location>
    <ligand>
        <name>phosphoenolpyruvate</name>
        <dbReference type="ChEBI" id="CHEBI:58702"/>
    </ligand>
</feature>
<comment type="caution">
    <text evidence="11">The sequence shown here is derived from an EMBL/GenBank/DDBJ whole genome shotgun (WGS) entry which is preliminary data.</text>
</comment>
<dbReference type="EMBL" id="METM01000027">
    <property type="protein sequence ID" value="OGB89284.1"/>
    <property type="molecule type" value="Genomic_DNA"/>
</dbReference>